<dbReference type="HAMAP" id="MF_00048">
    <property type="entry name" value="UPF0102"/>
    <property type="match status" value="1"/>
</dbReference>
<comment type="similarity">
    <text evidence="1 2">Belongs to the UPF0102 family.</text>
</comment>
<organism evidence="3 4">
    <name type="scientific">Monoglobus pectinilyticus</name>
    <dbReference type="NCBI Taxonomy" id="1981510"/>
    <lineage>
        <taxon>Bacteria</taxon>
        <taxon>Bacillati</taxon>
        <taxon>Bacillota</taxon>
        <taxon>Clostridia</taxon>
        <taxon>Monoglobales</taxon>
        <taxon>Monoglobaceae</taxon>
        <taxon>Monoglobus</taxon>
    </lineage>
</organism>
<dbReference type="GeneID" id="98063635"/>
<accession>A0A2K9P560</accession>
<dbReference type="EMBL" id="CP020991">
    <property type="protein sequence ID" value="AUO20407.1"/>
    <property type="molecule type" value="Genomic_DNA"/>
</dbReference>
<dbReference type="PANTHER" id="PTHR34039:SF1">
    <property type="entry name" value="UPF0102 PROTEIN YRAN"/>
    <property type="match status" value="1"/>
</dbReference>
<dbReference type="KEGG" id="mpec:B9O19_02267"/>
<sequence>MSNTKETGNYGEIQASNYLVKKGYTIIARNYYGKHGEIDIIAVTPDNTTLVFVEVKTRKSKLFGYAAESIDKKKIQSIIRTAENFMFENPSEHQIRFDVIEVYYKIINNDELILDEINHIKNAFYDISNYI</sequence>
<dbReference type="InterPro" id="IPR003509">
    <property type="entry name" value="UPF0102_YraN-like"/>
</dbReference>
<dbReference type="OrthoDB" id="9802516at2"/>
<dbReference type="InterPro" id="IPR011856">
    <property type="entry name" value="tRNA_endonuc-like_dom_sf"/>
</dbReference>
<evidence type="ECO:0000313" key="4">
    <source>
        <dbReference type="Proteomes" id="UP000235589"/>
    </source>
</evidence>
<dbReference type="NCBIfam" id="TIGR00252">
    <property type="entry name" value="YraN family protein"/>
    <property type="match status" value="1"/>
</dbReference>
<dbReference type="RefSeq" id="WP_102366528.1">
    <property type="nucleotide sequence ID" value="NZ_CP020991.1"/>
</dbReference>
<dbReference type="CDD" id="cd20736">
    <property type="entry name" value="PoNe_Nuclease"/>
    <property type="match status" value="1"/>
</dbReference>
<proteinExistence type="inferred from homology"/>
<evidence type="ECO:0000313" key="3">
    <source>
        <dbReference type="EMBL" id="AUO20407.1"/>
    </source>
</evidence>
<protein>
    <recommendedName>
        <fullName evidence="2">UPF0102 protein B9O19_02267</fullName>
    </recommendedName>
</protein>
<keyword evidence="4" id="KW-1185">Reference proteome</keyword>
<dbReference type="Pfam" id="PF02021">
    <property type="entry name" value="UPF0102"/>
    <property type="match status" value="1"/>
</dbReference>
<dbReference type="NCBIfam" id="NF009150">
    <property type="entry name" value="PRK12497.1-3"/>
    <property type="match status" value="1"/>
</dbReference>
<evidence type="ECO:0000256" key="2">
    <source>
        <dbReference type="HAMAP-Rule" id="MF_00048"/>
    </source>
</evidence>
<dbReference type="InterPro" id="IPR011335">
    <property type="entry name" value="Restrct_endonuc-II-like"/>
</dbReference>
<dbReference type="Gene3D" id="3.40.1350.10">
    <property type="match status" value="1"/>
</dbReference>
<dbReference type="AlphaFoldDB" id="A0A2K9P560"/>
<dbReference type="PANTHER" id="PTHR34039">
    <property type="entry name" value="UPF0102 PROTEIN YRAN"/>
    <property type="match status" value="1"/>
</dbReference>
<reference evidence="3 4" key="1">
    <citation type="submission" date="2017-04" db="EMBL/GenBank/DDBJ databases">
        <title>Monoglobus pectinilyticus 14 draft genome.</title>
        <authorList>
            <person name="Kim C."/>
            <person name="Rosendale D.I."/>
            <person name="Kelly W.J."/>
            <person name="Tannock G.W."/>
            <person name="Patchett M.L."/>
            <person name="Jordens J.Z."/>
        </authorList>
    </citation>
    <scope>NUCLEOTIDE SEQUENCE [LARGE SCALE GENOMIC DNA]</scope>
    <source>
        <strain evidence="3 4">14</strain>
    </source>
</reference>
<dbReference type="SUPFAM" id="SSF52980">
    <property type="entry name" value="Restriction endonuclease-like"/>
    <property type="match status" value="1"/>
</dbReference>
<evidence type="ECO:0000256" key="1">
    <source>
        <dbReference type="ARBA" id="ARBA00006738"/>
    </source>
</evidence>
<dbReference type="Proteomes" id="UP000235589">
    <property type="component" value="Chromosome"/>
</dbReference>
<dbReference type="GO" id="GO:0003676">
    <property type="term" value="F:nucleic acid binding"/>
    <property type="evidence" value="ECO:0007669"/>
    <property type="project" value="InterPro"/>
</dbReference>
<name>A0A2K9P560_9FIRM</name>
<gene>
    <name evidence="3" type="ORF">B9O19_02267</name>
</gene>